<evidence type="ECO:0000313" key="2">
    <source>
        <dbReference type="EMBL" id="MDO3677894.1"/>
    </source>
</evidence>
<feature type="domain" description="Knr4/Smi1-like" evidence="1">
    <location>
        <begin position="8"/>
        <end position="142"/>
    </location>
</feature>
<evidence type="ECO:0000259" key="1">
    <source>
        <dbReference type="SMART" id="SM00860"/>
    </source>
</evidence>
<dbReference type="Pfam" id="PF09346">
    <property type="entry name" value="SMI1_KNR4"/>
    <property type="match status" value="1"/>
</dbReference>
<dbReference type="SUPFAM" id="SSF160631">
    <property type="entry name" value="SMI1/KNR4-like"/>
    <property type="match status" value="1"/>
</dbReference>
<protein>
    <submittedName>
        <fullName evidence="2">SMI1/KNR4 family protein</fullName>
    </submittedName>
</protein>
<sequence>MNIKGFGKATDEMIGNFEKHIGFSLPEDYKQFLREYNGGTSIVRYSTFYVEELNDNIPLDVMYGLDVERPFDLIKWYDEYKDDLFSNSIVIGDDPGSGKIVLITDPEFKGVYYWDHVFNFEQSSEDENTFEISERFKIFIEGLKNP</sequence>
<dbReference type="InterPro" id="IPR037883">
    <property type="entry name" value="Knr4/Smi1-like_sf"/>
</dbReference>
<organism evidence="2 3">
    <name type="scientific">Paenibacillus ehimensis</name>
    <dbReference type="NCBI Taxonomy" id="79264"/>
    <lineage>
        <taxon>Bacteria</taxon>
        <taxon>Bacillati</taxon>
        <taxon>Bacillota</taxon>
        <taxon>Bacilli</taxon>
        <taxon>Bacillales</taxon>
        <taxon>Paenibacillaceae</taxon>
        <taxon>Paenibacillus</taxon>
    </lineage>
</organism>
<dbReference type="Gene3D" id="3.40.1580.10">
    <property type="entry name" value="SMI1/KNR4-like"/>
    <property type="match status" value="1"/>
</dbReference>
<accession>A0ABT8VAA5</accession>
<keyword evidence="3" id="KW-1185">Reference proteome</keyword>
<dbReference type="InterPro" id="IPR018958">
    <property type="entry name" value="Knr4/Smi1-like_dom"/>
</dbReference>
<dbReference type="EMBL" id="JAUMKJ010000013">
    <property type="protein sequence ID" value="MDO3677894.1"/>
    <property type="molecule type" value="Genomic_DNA"/>
</dbReference>
<dbReference type="SMART" id="SM00860">
    <property type="entry name" value="SMI1_KNR4"/>
    <property type="match status" value="1"/>
</dbReference>
<evidence type="ECO:0000313" key="3">
    <source>
        <dbReference type="Proteomes" id="UP001168883"/>
    </source>
</evidence>
<gene>
    <name evidence="2" type="ORF">Q3C12_12850</name>
</gene>
<dbReference type="RefSeq" id="WP_302878571.1">
    <property type="nucleotide sequence ID" value="NZ_JAUMKJ010000013.1"/>
</dbReference>
<dbReference type="Proteomes" id="UP001168883">
    <property type="component" value="Unassembled WGS sequence"/>
</dbReference>
<proteinExistence type="predicted"/>
<reference evidence="2" key="1">
    <citation type="submission" date="2023-07" db="EMBL/GenBank/DDBJ databases">
        <authorList>
            <person name="Aktuganov G."/>
            <person name="Boyko T."/>
            <person name="Delegan Y."/>
            <person name="Galimzianova N."/>
            <person name="Gilvanova E."/>
            <person name="Korobov V."/>
            <person name="Kuzmina L."/>
            <person name="Melentiev A."/>
            <person name="Milman P."/>
            <person name="Ryabova A."/>
            <person name="Stupak E."/>
            <person name="Yasakov T."/>
            <person name="Zharikova N."/>
            <person name="Zhurenko E."/>
        </authorList>
    </citation>
    <scope>NUCLEOTIDE SEQUENCE</scope>
    <source>
        <strain evidence="2">IB-739</strain>
    </source>
</reference>
<name>A0ABT8VAA5_9BACL</name>
<comment type="caution">
    <text evidence="2">The sequence shown here is derived from an EMBL/GenBank/DDBJ whole genome shotgun (WGS) entry which is preliminary data.</text>
</comment>